<accession>M7BLA0</accession>
<evidence type="ECO:0000256" key="3">
    <source>
        <dbReference type="ARBA" id="ARBA00022490"/>
    </source>
</evidence>
<dbReference type="Proteomes" id="UP000031443">
    <property type="component" value="Unassembled WGS sequence"/>
</dbReference>
<evidence type="ECO:0000259" key="8">
    <source>
        <dbReference type="PROSITE" id="PS50002"/>
    </source>
</evidence>
<dbReference type="GO" id="GO:0071800">
    <property type="term" value="P:podosome assembly"/>
    <property type="evidence" value="ECO:0007669"/>
    <property type="project" value="TreeGrafter"/>
</dbReference>
<feature type="compositionally biased region" description="Polar residues" evidence="7">
    <location>
        <begin position="310"/>
        <end position="328"/>
    </location>
</feature>
<dbReference type="EMBL" id="KB559679">
    <property type="protein sequence ID" value="EMP28967.1"/>
    <property type="molecule type" value="Genomic_DNA"/>
</dbReference>
<dbReference type="FunFam" id="1.20.1270.60:FF:000167">
    <property type="entry name" value="Bridging integrator 2"/>
    <property type="match status" value="1"/>
</dbReference>
<dbReference type="GO" id="GO:0005543">
    <property type="term" value="F:phospholipid binding"/>
    <property type="evidence" value="ECO:0007669"/>
    <property type="project" value="TreeGrafter"/>
</dbReference>
<feature type="compositionally biased region" description="Polar residues" evidence="7">
    <location>
        <begin position="598"/>
        <end position="613"/>
    </location>
</feature>
<dbReference type="GO" id="GO:0006911">
    <property type="term" value="P:phagocytosis, engulfment"/>
    <property type="evidence" value="ECO:0007669"/>
    <property type="project" value="TreeGrafter"/>
</dbReference>
<dbReference type="InterPro" id="IPR001452">
    <property type="entry name" value="SH3_domain"/>
</dbReference>
<dbReference type="InterPro" id="IPR004148">
    <property type="entry name" value="BAR_dom"/>
</dbReference>
<dbReference type="GO" id="GO:0002102">
    <property type="term" value="C:podosome"/>
    <property type="evidence" value="ECO:0007669"/>
    <property type="project" value="TreeGrafter"/>
</dbReference>
<feature type="domain" description="SH3" evidence="8">
    <location>
        <begin position="602"/>
        <end position="673"/>
    </location>
</feature>
<reference evidence="11" key="1">
    <citation type="journal article" date="2013" name="Nat. Genet.">
        <title>The draft genomes of soft-shell turtle and green sea turtle yield insights into the development and evolution of the turtle-specific body plan.</title>
        <authorList>
            <person name="Wang Z."/>
            <person name="Pascual-Anaya J."/>
            <person name="Zadissa A."/>
            <person name="Li W."/>
            <person name="Niimura Y."/>
            <person name="Huang Z."/>
            <person name="Li C."/>
            <person name="White S."/>
            <person name="Xiong Z."/>
            <person name="Fang D."/>
            <person name="Wang B."/>
            <person name="Ming Y."/>
            <person name="Chen Y."/>
            <person name="Zheng Y."/>
            <person name="Kuraku S."/>
            <person name="Pignatelli M."/>
            <person name="Herrero J."/>
            <person name="Beal K."/>
            <person name="Nozawa M."/>
            <person name="Li Q."/>
            <person name="Wang J."/>
            <person name="Zhang H."/>
            <person name="Yu L."/>
            <person name="Shigenobu S."/>
            <person name="Wang J."/>
            <person name="Liu J."/>
            <person name="Flicek P."/>
            <person name="Searle S."/>
            <person name="Wang J."/>
            <person name="Kuratani S."/>
            <person name="Yin Y."/>
            <person name="Aken B."/>
            <person name="Zhang G."/>
            <person name="Irie N."/>
        </authorList>
    </citation>
    <scope>NUCLEOTIDE SEQUENCE [LARGE SCALE GENOMIC DNA]</scope>
</reference>
<evidence type="ECO:0000256" key="6">
    <source>
        <dbReference type="SAM" id="Coils"/>
    </source>
</evidence>
<feature type="compositionally biased region" description="Low complexity" evidence="7">
    <location>
        <begin position="374"/>
        <end position="388"/>
    </location>
</feature>
<sequence length="674" mass="73210">MADGKTGGAGQFAKQVQKRFSRAQEKIEGQKLYKDLKAFLSAVKVMHESSRKVAETLHEIYNVEWDGHGDLKAIAESNDLLWEDYEEKLADQAVRTMENYMAQFGEIKERIAKRGRKVVDYDSARHHLEALQNAKKKDEAKIAKAEEEFYKAQAVFEDLNKELREELPVLYNSRIACYVTIFQNISNLRDIFYKEMSKLNHDLYEVMSKLEKQHSSKVFIIKGVPSNRRSLVISSPVSRPPVVFTSLGNSADGTPELPPNDSTCHARESVSSAAEGEAASSGSSEIQDERPASPAAVLTPDKKESMSAAEVQSGSSGASEIQDETPTSPAVPMHDKRESLSAAEMESGSSGASEIQDETPTSPAVPMHDKRESLSAAEVESGSSGASEIQNENQSGTLEEPSRVTERSYRGVEDIAAATAAEILSAAIAEAVGKAKTSPPPSDGASAQTQTPGSLEADTSDLQGGNECSVLHASNEIPSLQAPPSPDLREEANPSGDTQPTASQQESSQPGNGMPLGEVLVCPENATYPPDEDASPPTPVHEVHQDPASTRGSSPPEAEERANGQKQPQPETERTICQPSREAEEDRGSEGSMEELNISPTVAETQAQAIQTHTSDDENHLQFREGEIILVVTNSQAQEEGFLTGFKESDWKVNRDLLQKRAFPQDLIRPISSK</sequence>
<keyword evidence="11" id="KW-1185">Reference proteome</keyword>
<feature type="compositionally biased region" description="Polar residues" evidence="7">
    <location>
        <begin position="495"/>
        <end position="511"/>
    </location>
</feature>
<dbReference type="Gene3D" id="1.20.1270.60">
    <property type="entry name" value="Arfaptin homology (AH) domain/BAR domain"/>
    <property type="match status" value="1"/>
</dbReference>
<dbReference type="SUPFAM" id="SSF50044">
    <property type="entry name" value="SH3-domain"/>
    <property type="match status" value="1"/>
</dbReference>
<feature type="domain" description="BAR" evidence="9">
    <location>
        <begin position="1"/>
        <end position="216"/>
    </location>
</feature>
<dbReference type="InterPro" id="IPR036028">
    <property type="entry name" value="SH3-like_dom_sf"/>
</dbReference>
<evidence type="ECO:0000313" key="11">
    <source>
        <dbReference type="Proteomes" id="UP000031443"/>
    </source>
</evidence>
<gene>
    <name evidence="10" type="ORF">UY3_13907</name>
</gene>
<feature type="compositionally biased region" description="Low complexity" evidence="7">
    <location>
        <begin position="340"/>
        <end position="354"/>
    </location>
</feature>
<proteinExistence type="predicted"/>
<dbReference type="Pfam" id="PF03114">
    <property type="entry name" value="BAR"/>
    <property type="match status" value="1"/>
</dbReference>
<dbReference type="InterPro" id="IPR027267">
    <property type="entry name" value="AH/BAR_dom_sf"/>
</dbReference>
<dbReference type="GO" id="GO:0097320">
    <property type="term" value="P:plasma membrane tubulation"/>
    <property type="evidence" value="ECO:0007669"/>
    <property type="project" value="TreeGrafter"/>
</dbReference>
<feature type="coiled-coil region" evidence="6">
    <location>
        <begin position="121"/>
        <end position="162"/>
    </location>
</feature>
<feature type="region of interest" description="Disordered" evidence="7">
    <location>
        <begin position="244"/>
        <end position="408"/>
    </location>
</feature>
<comment type="subcellular location">
    <subcellularLocation>
        <location evidence="1">Cytoplasm</location>
    </subcellularLocation>
</comment>
<dbReference type="eggNOG" id="KOG3771">
    <property type="taxonomic scope" value="Eukaryota"/>
</dbReference>
<dbReference type="PANTHER" id="PTHR46514">
    <property type="entry name" value="AMPHIPHYSIN"/>
    <property type="match status" value="1"/>
</dbReference>
<dbReference type="PROSITE" id="PS51021">
    <property type="entry name" value="BAR"/>
    <property type="match status" value="1"/>
</dbReference>
<feature type="compositionally biased region" description="Low complexity" evidence="7">
    <location>
        <begin position="269"/>
        <end position="285"/>
    </location>
</feature>
<evidence type="ECO:0000256" key="4">
    <source>
        <dbReference type="ARBA" id="ARBA00072987"/>
    </source>
</evidence>
<dbReference type="SUPFAM" id="SSF103657">
    <property type="entry name" value="BAR/IMD domain-like"/>
    <property type="match status" value="1"/>
</dbReference>
<dbReference type="AlphaFoldDB" id="M7BLA0"/>
<dbReference type="SMART" id="SM00721">
    <property type="entry name" value="BAR"/>
    <property type="match status" value="1"/>
</dbReference>
<feature type="region of interest" description="Disordered" evidence="7">
    <location>
        <begin position="432"/>
        <end position="620"/>
    </location>
</feature>
<dbReference type="PROSITE" id="PS50002">
    <property type="entry name" value="SH3"/>
    <property type="match status" value="1"/>
</dbReference>
<dbReference type="PANTHER" id="PTHR46514:SF1">
    <property type="entry name" value="BRIDGING INTEGRATOR 2"/>
    <property type="match status" value="1"/>
</dbReference>
<keyword evidence="3" id="KW-0963">Cytoplasm</keyword>
<dbReference type="GO" id="GO:0001891">
    <property type="term" value="C:phagocytic cup"/>
    <property type="evidence" value="ECO:0007669"/>
    <property type="project" value="TreeGrafter"/>
</dbReference>
<dbReference type="Gene3D" id="2.30.30.40">
    <property type="entry name" value="SH3 Domains"/>
    <property type="match status" value="1"/>
</dbReference>
<evidence type="ECO:0000256" key="2">
    <source>
        <dbReference type="ARBA" id="ARBA00022443"/>
    </source>
</evidence>
<dbReference type="InterPro" id="IPR003005">
    <property type="entry name" value="Amphiphysin"/>
</dbReference>
<feature type="compositionally biased region" description="Polar residues" evidence="7">
    <location>
        <begin position="564"/>
        <end position="578"/>
    </location>
</feature>
<protein>
    <recommendedName>
        <fullName evidence="4">Bridging integrator 2</fullName>
    </recommendedName>
</protein>
<evidence type="ECO:0000313" key="10">
    <source>
        <dbReference type="EMBL" id="EMP28967.1"/>
    </source>
</evidence>
<evidence type="ECO:0000256" key="5">
    <source>
        <dbReference type="PROSITE-ProRule" id="PRU00192"/>
    </source>
</evidence>
<dbReference type="GO" id="GO:0005737">
    <property type="term" value="C:cytoplasm"/>
    <property type="evidence" value="ECO:0007669"/>
    <property type="project" value="UniProtKB-SubCell"/>
</dbReference>
<keyword evidence="6" id="KW-0175">Coiled coil</keyword>
<dbReference type="STRING" id="8469.M7BLA0"/>
<organism evidence="10 11">
    <name type="scientific">Chelonia mydas</name>
    <name type="common">Green sea-turtle</name>
    <name type="synonym">Chelonia agassizi</name>
    <dbReference type="NCBI Taxonomy" id="8469"/>
    <lineage>
        <taxon>Eukaryota</taxon>
        <taxon>Metazoa</taxon>
        <taxon>Chordata</taxon>
        <taxon>Craniata</taxon>
        <taxon>Vertebrata</taxon>
        <taxon>Euteleostomi</taxon>
        <taxon>Archelosauria</taxon>
        <taxon>Testudinata</taxon>
        <taxon>Testudines</taxon>
        <taxon>Cryptodira</taxon>
        <taxon>Durocryptodira</taxon>
        <taxon>Americhelydia</taxon>
        <taxon>Chelonioidea</taxon>
        <taxon>Cheloniidae</taxon>
        <taxon>Chelonia</taxon>
    </lineage>
</organism>
<evidence type="ECO:0000259" key="9">
    <source>
        <dbReference type="PROSITE" id="PS51021"/>
    </source>
</evidence>
<name>M7BLA0_CHEMY</name>
<evidence type="ECO:0000256" key="1">
    <source>
        <dbReference type="ARBA" id="ARBA00004496"/>
    </source>
</evidence>
<keyword evidence="2 5" id="KW-0728">SH3 domain</keyword>
<evidence type="ECO:0000256" key="7">
    <source>
        <dbReference type="SAM" id="MobiDB-lite"/>
    </source>
</evidence>
<dbReference type="PRINTS" id="PR01251">
    <property type="entry name" value="AMPHIPHYSIN"/>
</dbReference>